<dbReference type="PANTHER" id="PTHR34072:SF55">
    <property type="entry name" value="DNA_RNA POLYMERASES SUPERFAMILY PROTEIN"/>
    <property type="match status" value="1"/>
</dbReference>
<name>A0A5A7SZN7_CUCMM</name>
<dbReference type="PANTHER" id="PTHR34072">
    <property type="entry name" value="ENZYMATIC POLYPROTEIN-RELATED"/>
    <property type="match status" value="1"/>
</dbReference>
<dbReference type="InterPro" id="IPR043502">
    <property type="entry name" value="DNA/RNA_pol_sf"/>
</dbReference>
<proteinExistence type="predicted"/>
<dbReference type="Gene3D" id="3.10.20.370">
    <property type="match status" value="1"/>
</dbReference>
<evidence type="ECO:0000313" key="2">
    <source>
        <dbReference type="EMBL" id="KAA0035416.1"/>
    </source>
</evidence>
<dbReference type="Proteomes" id="UP000321393">
    <property type="component" value="Unassembled WGS sequence"/>
</dbReference>
<dbReference type="SUPFAM" id="SSF56672">
    <property type="entry name" value="DNA/RNA polymerases"/>
    <property type="match status" value="1"/>
</dbReference>
<sequence>MVWIPRINEIIEGLCITMELLPLLLLSCWGGGVKWSKEAYEAFDKLKEAMMSLSILALGKFDQPFEIETDAFGVGIGAVFIQAKRPIAFYSHTLTIRDMGRPGYERELMVVVLAIQRWRPYLLGTKFIVRTHQRSLKFLLEQCVIQPQYQRWIAQLLGYSFEVVYKLGVEIKAADCSLEDASYCIIV</sequence>
<protein>
    <submittedName>
        <fullName evidence="2">Transposon Tf2-1 polyprotein isoform X1</fullName>
    </submittedName>
</protein>
<dbReference type="STRING" id="1194695.A0A5A7SZN7"/>
<organism evidence="2 3">
    <name type="scientific">Cucumis melo var. makuwa</name>
    <name type="common">Oriental melon</name>
    <dbReference type="NCBI Taxonomy" id="1194695"/>
    <lineage>
        <taxon>Eukaryota</taxon>
        <taxon>Viridiplantae</taxon>
        <taxon>Streptophyta</taxon>
        <taxon>Embryophyta</taxon>
        <taxon>Tracheophyta</taxon>
        <taxon>Spermatophyta</taxon>
        <taxon>Magnoliopsida</taxon>
        <taxon>eudicotyledons</taxon>
        <taxon>Gunneridae</taxon>
        <taxon>Pentapetalae</taxon>
        <taxon>rosids</taxon>
        <taxon>fabids</taxon>
        <taxon>Cucurbitales</taxon>
        <taxon>Cucurbitaceae</taxon>
        <taxon>Benincaseae</taxon>
        <taxon>Cucumis</taxon>
    </lineage>
</organism>
<gene>
    <name evidence="2" type="ORF">E6C27_scaffold285G00330</name>
</gene>
<feature type="domain" description="Reverse transcriptase/retrotransposon-derived protein RNase H-like" evidence="1">
    <location>
        <begin position="35"/>
        <end position="129"/>
    </location>
</feature>
<reference evidence="2 3" key="1">
    <citation type="submission" date="2019-08" db="EMBL/GenBank/DDBJ databases">
        <title>Draft genome sequences of two oriental melons (Cucumis melo L. var makuwa).</title>
        <authorList>
            <person name="Kwon S.-Y."/>
        </authorList>
    </citation>
    <scope>NUCLEOTIDE SEQUENCE [LARGE SCALE GENOMIC DNA]</scope>
    <source>
        <strain evidence="3">cv. SW 3</strain>
        <tissue evidence="2">Leaf</tissue>
    </source>
</reference>
<evidence type="ECO:0000313" key="3">
    <source>
        <dbReference type="Proteomes" id="UP000321393"/>
    </source>
</evidence>
<dbReference type="Pfam" id="PF17919">
    <property type="entry name" value="RT_RNaseH_2"/>
    <property type="match status" value="1"/>
</dbReference>
<dbReference type="CDD" id="cd09274">
    <property type="entry name" value="RNase_HI_RT_Ty3"/>
    <property type="match status" value="1"/>
</dbReference>
<accession>A0A5A7SZN7</accession>
<dbReference type="OrthoDB" id="115435at2759"/>
<evidence type="ECO:0000259" key="1">
    <source>
        <dbReference type="Pfam" id="PF17919"/>
    </source>
</evidence>
<comment type="caution">
    <text evidence="2">The sequence shown here is derived from an EMBL/GenBank/DDBJ whole genome shotgun (WGS) entry which is preliminary data.</text>
</comment>
<dbReference type="AlphaFoldDB" id="A0A5A7SZN7"/>
<dbReference type="InterPro" id="IPR041577">
    <property type="entry name" value="RT_RNaseH_2"/>
</dbReference>
<dbReference type="EMBL" id="SSTE01019907">
    <property type="protein sequence ID" value="KAA0035416.1"/>
    <property type="molecule type" value="Genomic_DNA"/>
</dbReference>